<name>A0ABY2JJ12_9MICO</name>
<gene>
    <name evidence="2" type="ORF">E3T25_00180</name>
</gene>
<comment type="caution">
    <text evidence="2">The sequence shown here is derived from an EMBL/GenBank/DDBJ whole genome shotgun (WGS) entry which is preliminary data.</text>
</comment>
<dbReference type="Proteomes" id="UP000297851">
    <property type="component" value="Unassembled WGS sequence"/>
</dbReference>
<accession>A0ABY2JJ12</accession>
<sequence length="87" mass="10255">MPTRASPSPNEFLPTVHGFDAFFGNLYHFNTEEETETDRRRRAKSVRAYPSVSRNRSCRFSPPEPRPVSRGVQERRVQRPRRTLQRP</sequence>
<feature type="region of interest" description="Disordered" evidence="1">
    <location>
        <begin position="32"/>
        <end position="87"/>
    </location>
</feature>
<keyword evidence="3" id="KW-1185">Reference proteome</keyword>
<evidence type="ECO:0000313" key="2">
    <source>
        <dbReference type="EMBL" id="TFD07183.1"/>
    </source>
</evidence>
<organism evidence="2 3">
    <name type="scientific">Cryobacterium sandaracinum</name>
    <dbReference type="NCBI Taxonomy" id="1259247"/>
    <lineage>
        <taxon>Bacteria</taxon>
        <taxon>Bacillati</taxon>
        <taxon>Actinomycetota</taxon>
        <taxon>Actinomycetes</taxon>
        <taxon>Micrococcales</taxon>
        <taxon>Microbacteriaceae</taxon>
        <taxon>Cryobacterium</taxon>
    </lineage>
</organism>
<evidence type="ECO:0000313" key="3">
    <source>
        <dbReference type="Proteomes" id="UP000297851"/>
    </source>
</evidence>
<protein>
    <submittedName>
        <fullName evidence="2">Uncharacterized protein</fullName>
    </submittedName>
</protein>
<proteinExistence type="predicted"/>
<feature type="compositionally biased region" description="Basic residues" evidence="1">
    <location>
        <begin position="78"/>
        <end position="87"/>
    </location>
</feature>
<dbReference type="EMBL" id="SOGO01000006">
    <property type="protein sequence ID" value="TFD07183.1"/>
    <property type="molecule type" value="Genomic_DNA"/>
</dbReference>
<evidence type="ECO:0000256" key="1">
    <source>
        <dbReference type="SAM" id="MobiDB-lite"/>
    </source>
</evidence>
<reference evidence="2 3" key="1">
    <citation type="submission" date="2019-03" db="EMBL/GenBank/DDBJ databases">
        <title>Genomics of glacier-inhabiting Cryobacterium strains.</title>
        <authorList>
            <person name="Liu Q."/>
            <person name="Xin Y.-H."/>
        </authorList>
    </citation>
    <scope>NUCLEOTIDE SEQUENCE [LARGE SCALE GENOMIC DNA]</scope>
    <source>
        <strain evidence="2 3">TMT2-16</strain>
    </source>
</reference>